<dbReference type="OrthoDB" id="468607at2"/>
<dbReference type="AlphaFoldDB" id="A0A1D8TPR9"/>
<dbReference type="KEGG" id="mpro:BJP34_09485"/>
<dbReference type="PRINTS" id="PR00313">
    <property type="entry name" value="CABNDNGRPT"/>
</dbReference>
<dbReference type="Gene3D" id="2.150.10.10">
    <property type="entry name" value="Serralysin-like metalloprotease, C-terminal"/>
    <property type="match status" value="3"/>
</dbReference>
<reference evidence="5" key="1">
    <citation type="submission" date="2016-10" db="EMBL/GenBank/DDBJ databases">
        <title>Comparative genomics uncovers the prolific and rare metabolic potential of the cyanobacterial genus Moorea.</title>
        <authorList>
            <person name="Leao T."/>
            <person name="Castelao G."/>
            <person name="Korobeynikov A."/>
            <person name="Monroe E.A."/>
            <person name="Podell S."/>
            <person name="Glukhov E."/>
            <person name="Allen E."/>
            <person name="Gerwick W.H."/>
            <person name="Gerwick L."/>
        </authorList>
    </citation>
    <scope>NUCLEOTIDE SEQUENCE [LARGE SCALE GENOMIC DNA]</scope>
    <source>
        <strain evidence="5">PAL-8-15-08-1</strain>
    </source>
</reference>
<dbReference type="STRING" id="1458985.BJP34_09485"/>
<feature type="compositionally biased region" description="Polar residues" evidence="3">
    <location>
        <begin position="14"/>
        <end position="26"/>
    </location>
</feature>
<dbReference type="GO" id="GO:0005576">
    <property type="term" value="C:extracellular region"/>
    <property type="evidence" value="ECO:0007669"/>
    <property type="project" value="UniProtKB-SubCell"/>
</dbReference>
<comment type="subcellular location">
    <subcellularLocation>
        <location evidence="1">Secreted</location>
    </subcellularLocation>
</comment>
<dbReference type="EMBL" id="CP017599">
    <property type="protein sequence ID" value="AOW99658.1"/>
    <property type="molecule type" value="Genomic_DNA"/>
</dbReference>
<evidence type="ECO:0000256" key="2">
    <source>
        <dbReference type="ARBA" id="ARBA00022525"/>
    </source>
</evidence>
<evidence type="ECO:0008006" key="6">
    <source>
        <dbReference type="Google" id="ProtNLM"/>
    </source>
</evidence>
<dbReference type="InterPro" id="IPR011049">
    <property type="entry name" value="Serralysin-like_metalloprot_C"/>
</dbReference>
<name>A0A1D8TPR9_9CYAN</name>
<feature type="region of interest" description="Disordered" evidence="3">
    <location>
        <begin position="14"/>
        <end position="35"/>
    </location>
</feature>
<dbReference type="PANTHER" id="PTHR38340:SF1">
    <property type="entry name" value="S-LAYER PROTEIN"/>
    <property type="match status" value="1"/>
</dbReference>
<protein>
    <recommendedName>
        <fullName evidence="6">Calcium-binding protein</fullName>
    </recommendedName>
</protein>
<dbReference type="InterPro" id="IPR001343">
    <property type="entry name" value="Hemolysn_Ca-bd"/>
</dbReference>
<accession>A0A1D8TPR9</accession>
<dbReference type="RefSeq" id="WP_070392137.1">
    <property type="nucleotide sequence ID" value="NZ_CP017599.1"/>
</dbReference>
<dbReference type="SUPFAM" id="SSF51120">
    <property type="entry name" value="beta-Roll"/>
    <property type="match status" value="2"/>
</dbReference>
<organism evidence="4 5">
    <name type="scientific">Moorena producens PAL-8-15-08-1</name>
    <dbReference type="NCBI Taxonomy" id="1458985"/>
    <lineage>
        <taxon>Bacteria</taxon>
        <taxon>Bacillati</taxon>
        <taxon>Cyanobacteriota</taxon>
        <taxon>Cyanophyceae</taxon>
        <taxon>Coleofasciculales</taxon>
        <taxon>Coleofasciculaceae</taxon>
        <taxon>Moorena</taxon>
    </lineage>
</organism>
<gene>
    <name evidence="4" type="ORF">BJP34_09485</name>
</gene>
<sequence>MVSNDNFADRISLNRTSVSTTGSNEGFTGEPGEPNHAVFSSPLNSAWWSWTAPADGIVTIDTFGSNYDTTLAVYTGSAVNSLTEIASNDDTFGLQSEVVFTVSAGTTYQIAVDGFSFSTGLIDLNINLDIDDNLILGTSGNDSLFGSVENDQIEGLAGNDTIFGSEGINTLLGGDGNDVIYGGSQLDVISGGNGNDTIFASEGNNEIFAGAGDDLIYSGSGNDLINSGSGNDTIFASEGNNEIFAGAGNDLIYGGSQLDVINAGSGNDTIFASEGNNEIFAGAGNDIIYSGSGNDLINSGSGNDTLWLGGGEDVIVLESGNGFDTINNFQLGLTIFDAGDSSQLSIIDGANGAEISSGGDLLAVVSWTQASTLIDNLDQVFV</sequence>
<dbReference type="GO" id="GO:0005509">
    <property type="term" value="F:calcium ion binding"/>
    <property type="evidence" value="ECO:0007669"/>
    <property type="project" value="InterPro"/>
</dbReference>
<dbReference type="Pfam" id="PF00353">
    <property type="entry name" value="HemolysinCabind"/>
    <property type="match status" value="4"/>
</dbReference>
<evidence type="ECO:0000313" key="4">
    <source>
        <dbReference type="EMBL" id="AOW99658.1"/>
    </source>
</evidence>
<evidence type="ECO:0000313" key="5">
    <source>
        <dbReference type="Proteomes" id="UP000177870"/>
    </source>
</evidence>
<keyword evidence="2" id="KW-0964">Secreted</keyword>
<evidence type="ECO:0000256" key="1">
    <source>
        <dbReference type="ARBA" id="ARBA00004613"/>
    </source>
</evidence>
<evidence type="ECO:0000256" key="3">
    <source>
        <dbReference type="SAM" id="MobiDB-lite"/>
    </source>
</evidence>
<dbReference type="PANTHER" id="PTHR38340">
    <property type="entry name" value="S-LAYER PROTEIN"/>
    <property type="match status" value="1"/>
</dbReference>
<proteinExistence type="predicted"/>
<dbReference type="InterPro" id="IPR050557">
    <property type="entry name" value="RTX_toxin/Mannuronan_C5-epim"/>
</dbReference>
<dbReference type="Proteomes" id="UP000177870">
    <property type="component" value="Chromosome"/>
</dbReference>